<organism evidence="2 3">
    <name type="scientific">Parablautia intestinalis</name>
    <dbReference type="NCBI Taxonomy" id="2320100"/>
    <lineage>
        <taxon>Bacteria</taxon>
        <taxon>Bacillati</taxon>
        <taxon>Bacillota</taxon>
        <taxon>Clostridia</taxon>
        <taxon>Lachnospirales</taxon>
        <taxon>Lachnospiraceae</taxon>
        <taxon>Parablautia</taxon>
    </lineage>
</organism>
<keyword evidence="1" id="KW-1133">Transmembrane helix</keyword>
<keyword evidence="3" id="KW-1185">Reference proteome</keyword>
<dbReference type="EMBL" id="RAYQ01000020">
    <property type="protein sequence ID" value="RKI89660.1"/>
    <property type="molecule type" value="Genomic_DNA"/>
</dbReference>
<dbReference type="RefSeq" id="WP_120471512.1">
    <property type="nucleotide sequence ID" value="NZ_RAYQ01000020.1"/>
</dbReference>
<keyword evidence="1" id="KW-0472">Membrane</keyword>
<feature type="transmembrane region" description="Helical" evidence="1">
    <location>
        <begin position="107"/>
        <end position="128"/>
    </location>
</feature>
<accession>A0A3A9ADE2</accession>
<reference evidence="2 3" key="1">
    <citation type="submission" date="2018-09" db="EMBL/GenBank/DDBJ databases">
        <title>Murine metabolic-syndrome-specific gut microbial biobank.</title>
        <authorList>
            <person name="Liu C."/>
        </authorList>
    </citation>
    <scope>NUCLEOTIDE SEQUENCE [LARGE SCALE GENOMIC DNA]</scope>
    <source>
        <strain evidence="2 3">0.1xD8-82</strain>
    </source>
</reference>
<name>A0A3A9ADE2_9FIRM</name>
<evidence type="ECO:0000313" key="3">
    <source>
        <dbReference type="Proteomes" id="UP000280696"/>
    </source>
</evidence>
<feature type="transmembrane region" description="Helical" evidence="1">
    <location>
        <begin position="140"/>
        <end position="163"/>
    </location>
</feature>
<comment type="caution">
    <text evidence="2">The sequence shown here is derived from an EMBL/GenBank/DDBJ whole genome shotgun (WGS) entry which is preliminary data.</text>
</comment>
<evidence type="ECO:0000256" key="1">
    <source>
        <dbReference type="SAM" id="Phobius"/>
    </source>
</evidence>
<dbReference type="Proteomes" id="UP000280696">
    <property type="component" value="Unassembled WGS sequence"/>
</dbReference>
<gene>
    <name evidence="2" type="ORF">D7V94_16965</name>
</gene>
<evidence type="ECO:0000313" key="2">
    <source>
        <dbReference type="EMBL" id="RKI89660.1"/>
    </source>
</evidence>
<proteinExistence type="predicted"/>
<sequence>MDQSIVFQFFGGVLQDGLSWAVDYDKVLYELARWLLPIGICLLAEGVRLEKRRNIERLSCYRYEAMRIWWRHKFARSLLYGIASAAVLFLIVVLVDIVNAGGIHDEIWKVFVLWIAHMTTILSFLLLLDLSGLGKFAPAILILLEGCTFLAGVASMRTARFMFGMWGMYFQSKWYFGEGGVSVLPSLITEGGLIMLAYLSGGILLKKAVQKSIVCF</sequence>
<protein>
    <submittedName>
        <fullName evidence="2">Uncharacterized protein</fullName>
    </submittedName>
</protein>
<feature type="transmembrane region" description="Helical" evidence="1">
    <location>
        <begin position="183"/>
        <end position="205"/>
    </location>
</feature>
<keyword evidence="1" id="KW-0812">Transmembrane</keyword>
<feature type="transmembrane region" description="Helical" evidence="1">
    <location>
        <begin position="77"/>
        <end position="95"/>
    </location>
</feature>
<dbReference type="AlphaFoldDB" id="A0A3A9ADE2"/>
<dbReference type="OrthoDB" id="9799673at2"/>